<sequence length="422" mass="46355">MAGAGLYLLFAGLWLYAPQAYSRLLLVTGAAPLEAHPFGDFAAILQAGACWREGVNVYAPSVCMHGGVYNYSPFLLRAAYLPIGLQDQMPGGIILGVLFLAALAWLPPAQSRAELLTRICATCSETVIFALERANFDVVIFLLVMLSVMLLLTNRWAALAGYVVLLFAAAMKFYPAALLALVLRERRRQIFIVSAAIFVCAVGYMLAFSRGTAAAISILPGGMSFRGVFGALNLPFGLVLVHFLPVFTLHPNLAQYLSVVDRPYALAYKTLATGILAFAAIIAAGMAAPRYTQTFKNLGQKQSLLLLAGAITITFCFFIAQNITYRAIFMLLTLPGLWEMANQSGDFARHRILLLICAILFLLWVDFFGDLVGVSAIFLLKPSQQAYPEFAFWLFAQCVWWWVVVQFCAIICCFFRDSAVRV</sequence>
<proteinExistence type="predicted"/>
<reference evidence="3" key="1">
    <citation type="journal article" date="2019" name="Int. J. Syst. Evol. Microbiol.">
        <title>The Global Catalogue of Microorganisms (GCM) 10K type strain sequencing project: providing services to taxonomists for standard genome sequencing and annotation.</title>
        <authorList>
            <consortium name="The Broad Institute Genomics Platform"/>
            <consortium name="The Broad Institute Genome Sequencing Center for Infectious Disease"/>
            <person name="Wu L."/>
            <person name="Ma J."/>
        </authorList>
    </citation>
    <scope>NUCLEOTIDE SEQUENCE [LARGE SCALE GENOMIC DNA]</scope>
    <source>
        <strain evidence="3">NBRC 112502</strain>
    </source>
</reference>
<feature type="transmembrane region" description="Helical" evidence="1">
    <location>
        <begin position="159"/>
        <end position="183"/>
    </location>
</feature>
<name>A0ABQ6A7D3_9PROT</name>
<keyword evidence="3" id="KW-1185">Reference proteome</keyword>
<feature type="transmembrane region" description="Helical" evidence="1">
    <location>
        <begin position="352"/>
        <end position="378"/>
    </location>
</feature>
<feature type="transmembrane region" description="Helical" evidence="1">
    <location>
        <begin position="270"/>
        <end position="292"/>
    </location>
</feature>
<accession>A0ABQ6A7D3</accession>
<feature type="transmembrane region" description="Helical" evidence="1">
    <location>
        <begin position="89"/>
        <end position="106"/>
    </location>
</feature>
<keyword evidence="1" id="KW-0472">Membrane</keyword>
<gene>
    <name evidence="2" type="ORF">GCM10010909_14460</name>
</gene>
<evidence type="ECO:0000313" key="3">
    <source>
        <dbReference type="Proteomes" id="UP001156641"/>
    </source>
</evidence>
<evidence type="ECO:0000313" key="2">
    <source>
        <dbReference type="EMBL" id="GLR66766.1"/>
    </source>
</evidence>
<dbReference type="EMBL" id="BSOS01000039">
    <property type="protein sequence ID" value="GLR66766.1"/>
    <property type="molecule type" value="Genomic_DNA"/>
</dbReference>
<feature type="transmembrane region" description="Helical" evidence="1">
    <location>
        <begin position="134"/>
        <end position="153"/>
    </location>
</feature>
<organism evidence="2 3">
    <name type="scientific">Acidocella aquatica</name>
    <dbReference type="NCBI Taxonomy" id="1922313"/>
    <lineage>
        <taxon>Bacteria</taxon>
        <taxon>Pseudomonadati</taxon>
        <taxon>Pseudomonadota</taxon>
        <taxon>Alphaproteobacteria</taxon>
        <taxon>Acetobacterales</taxon>
        <taxon>Acidocellaceae</taxon>
        <taxon>Acidocella</taxon>
    </lineage>
</organism>
<dbReference type="Proteomes" id="UP001156641">
    <property type="component" value="Unassembled WGS sequence"/>
</dbReference>
<feature type="transmembrane region" description="Helical" evidence="1">
    <location>
        <begin position="304"/>
        <end position="332"/>
    </location>
</feature>
<keyword evidence="1" id="KW-0812">Transmembrane</keyword>
<protein>
    <recommendedName>
        <fullName evidence="4">DUF2029 domain-containing protein</fullName>
    </recommendedName>
</protein>
<comment type="caution">
    <text evidence="2">The sequence shown here is derived from an EMBL/GenBank/DDBJ whole genome shotgun (WGS) entry which is preliminary data.</text>
</comment>
<feature type="transmembrane region" description="Helical" evidence="1">
    <location>
        <begin position="228"/>
        <end position="249"/>
    </location>
</feature>
<feature type="transmembrane region" description="Helical" evidence="1">
    <location>
        <begin position="390"/>
        <end position="415"/>
    </location>
</feature>
<evidence type="ECO:0008006" key="4">
    <source>
        <dbReference type="Google" id="ProtNLM"/>
    </source>
</evidence>
<feature type="transmembrane region" description="Helical" evidence="1">
    <location>
        <begin position="190"/>
        <end position="208"/>
    </location>
</feature>
<evidence type="ECO:0000256" key="1">
    <source>
        <dbReference type="SAM" id="Phobius"/>
    </source>
</evidence>
<keyword evidence="1" id="KW-1133">Transmembrane helix</keyword>